<sequence>MKLVNRHKPLVLFNVRKLKYSDLLSIFITPTLFIAFMILHYIQSLVTFNEFLIGISIGILLGFVLHIEVKQKESWSKQEAITFTFLGTGLLLTMYALQVISLDLPNIFYLTPIAAFSILVKHFMTERFALMTSVVTSIYGSFIFMTTDFNMYQLFVYLLLSQWFAVFMFQSIKDRKTLLKTATSLISVHLILVTIFELEPWNTWMAMTPEFMLSLVFSMVSVLLAVILTLGILPLIEAAFNMLTESKLLTLSNPNHPLLRKMLVEAPGTYHHSVMVANLSESACESIGANGLLARVAAYYHDIGKALKPHMFIENQSGNNPHDSLPPEESARIILQHPNDSARLLKEYGLPKEIIEIAQEHHGTTLLKFFYHKARERQPNVDEDNFRYDGPIPQSKEAAIINICDSVEAAVRSKQHPTNEEIHKIVRTIIYDRLLDGQFNDCHLTIDEILTIENDICDMLNGIFHQRIDYPKDKNLQSTLGGH</sequence>
<feature type="transmembrane region" description="Helical" evidence="1">
    <location>
        <begin position="20"/>
        <end position="42"/>
    </location>
</feature>
<dbReference type="InterPro" id="IPR006675">
    <property type="entry name" value="HDIG_dom"/>
</dbReference>
<dbReference type="PANTHER" id="PTHR36442:SF1">
    <property type="entry name" value="CYCLIC-DI-AMP PHOSPHODIESTERASE PGPH"/>
    <property type="match status" value="1"/>
</dbReference>
<evidence type="ECO:0000256" key="1">
    <source>
        <dbReference type="SAM" id="Phobius"/>
    </source>
</evidence>
<dbReference type="EMBL" id="JBHUMZ010000007">
    <property type="protein sequence ID" value="MFD2637473.1"/>
    <property type="molecule type" value="Genomic_DNA"/>
</dbReference>
<dbReference type="SMART" id="SM00471">
    <property type="entry name" value="HDc"/>
    <property type="match status" value="1"/>
</dbReference>
<dbReference type="Proteomes" id="UP001597452">
    <property type="component" value="Unassembled WGS sequence"/>
</dbReference>
<keyword evidence="1" id="KW-0472">Membrane</keyword>
<evidence type="ECO:0000259" key="2">
    <source>
        <dbReference type="PROSITE" id="PS51831"/>
    </source>
</evidence>
<keyword evidence="4" id="KW-1185">Reference proteome</keyword>
<dbReference type="CDD" id="cd00077">
    <property type="entry name" value="HDc"/>
    <property type="match status" value="1"/>
</dbReference>
<comment type="caution">
    <text evidence="3">The sequence shown here is derived from an EMBL/GenBank/DDBJ whole genome shotgun (WGS) entry which is preliminary data.</text>
</comment>
<feature type="transmembrane region" description="Helical" evidence="1">
    <location>
        <begin position="177"/>
        <end position="196"/>
    </location>
</feature>
<evidence type="ECO:0000313" key="3">
    <source>
        <dbReference type="EMBL" id="MFD2637473.1"/>
    </source>
</evidence>
<dbReference type="InterPro" id="IPR006674">
    <property type="entry name" value="HD_domain"/>
</dbReference>
<keyword evidence="1" id="KW-1133">Transmembrane helix</keyword>
<dbReference type="PROSITE" id="PS51831">
    <property type="entry name" value="HD"/>
    <property type="match status" value="1"/>
</dbReference>
<evidence type="ECO:0000313" key="4">
    <source>
        <dbReference type="Proteomes" id="UP001597452"/>
    </source>
</evidence>
<protein>
    <submittedName>
        <fullName evidence="3">HD family phosphohydrolase</fullName>
    </submittedName>
</protein>
<organism evidence="3 4">
    <name type="scientific">Piscibacillus salipiscarius</name>
    <dbReference type="NCBI Taxonomy" id="299480"/>
    <lineage>
        <taxon>Bacteria</taxon>
        <taxon>Bacillati</taxon>
        <taxon>Bacillota</taxon>
        <taxon>Bacilli</taxon>
        <taxon>Bacillales</taxon>
        <taxon>Bacillaceae</taxon>
        <taxon>Piscibacillus</taxon>
    </lineage>
</organism>
<dbReference type="InterPro" id="IPR052722">
    <property type="entry name" value="PgpH_phosphodiesterase"/>
</dbReference>
<feature type="transmembrane region" description="Helical" evidence="1">
    <location>
        <begin position="151"/>
        <end position="170"/>
    </location>
</feature>
<keyword evidence="1" id="KW-0812">Transmembrane</keyword>
<dbReference type="RefSeq" id="WP_377326914.1">
    <property type="nucleotide sequence ID" value="NZ_JBHUMZ010000007.1"/>
</dbReference>
<proteinExistence type="predicted"/>
<feature type="domain" description="HD" evidence="2">
    <location>
        <begin position="269"/>
        <end position="410"/>
    </location>
</feature>
<dbReference type="PANTHER" id="PTHR36442">
    <property type="entry name" value="CYCLIC-DI-AMP PHOSPHODIESTERASE PGPH"/>
    <property type="match status" value="1"/>
</dbReference>
<dbReference type="Pfam" id="PF01966">
    <property type="entry name" value="HD"/>
    <property type="match status" value="1"/>
</dbReference>
<dbReference type="InterPro" id="IPR011621">
    <property type="entry name" value="Metal-dep_PHydrolase_7TM_intra"/>
</dbReference>
<feature type="transmembrane region" description="Helical" evidence="1">
    <location>
        <begin position="216"/>
        <end position="236"/>
    </location>
</feature>
<feature type="transmembrane region" description="Helical" evidence="1">
    <location>
        <begin position="81"/>
        <end position="100"/>
    </location>
</feature>
<reference evidence="4" key="1">
    <citation type="journal article" date="2019" name="Int. J. Syst. Evol. Microbiol.">
        <title>The Global Catalogue of Microorganisms (GCM) 10K type strain sequencing project: providing services to taxonomists for standard genome sequencing and annotation.</title>
        <authorList>
            <consortium name="The Broad Institute Genomics Platform"/>
            <consortium name="The Broad Institute Genome Sequencing Center for Infectious Disease"/>
            <person name="Wu L."/>
            <person name="Ma J."/>
        </authorList>
    </citation>
    <scope>NUCLEOTIDE SEQUENCE [LARGE SCALE GENOMIC DNA]</scope>
    <source>
        <strain evidence="4">TISTR 1571</strain>
    </source>
</reference>
<feature type="transmembrane region" description="Helical" evidence="1">
    <location>
        <begin position="48"/>
        <end position="69"/>
    </location>
</feature>
<name>A0ABW5Q6W1_9BACI</name>
<dbReference type="Gene3D" id="1.10.3210.10">
    <property type="entry name" value="Hypothetical protein af1432"/>
    <property type="match status" value="1"/>
</dbReference>
<dbReference type="InterPro" id="IPR003607">
    <property type="entry name" value="HD/PDEase_dom"/>
</dbReference>
<accession>A0ABW5Q6W1</accession>
<dbReference type="Pfam" id="PF07698">
    <property type="entry name" value="7TM-7TMR_HD"/>
    <property type="match status" value="1"/>
</dbReference>
<feature type="transmembrane region" description="Helical" evidence="1">
    <location>
        <begin position="128"/>
        <end position="145"/>
    </location>
</feature>
<gene>
    <name evidence="3" type="ORF">ACFSW4_01130</name>
</gene>
<dbReference type="NCBIfam" id="TIGR00277">
    <property type="entry name" value="HDIG"/>
    <property type="match status" value="1"/>
</dbReference>
<dbReference type="SUPFAM" id="SSF109604">
    <property type="entry name" value="HD-domain/PDEase-like"/>
    <property type="match status" value="1"/>
</dbReference>